<keyword evidence="1" id="KW-0548">Nucleotidyltransferase</keyword>
<evidence type="ECO:0000313" key="4">
    <source>
        <dbReference type="EMBL" id="OCL15167.1"/>
    </source>
</evidence>
<dbReference type="GO" id="GO:0003968">
    <property type="term" value="F:RNA-directed RNA polymerase activity"/>
    <property type="evidence" value="ECO:0007669"/>
    <property type="project" value="UniProtKB-KW"/>
</dbReference>
<dbReference type="GO" id="GO:0031380">
    <property type="term" value="C:nuclear RNA-directed RNA polymerase complex"/>
    <property type="evidence" value="ECO:0007669"/>
    <property type="project" value="TreeGrafter"/>
</dbReference>
<feature type="domain" description="RdRP-like PH" evidence="3">
    <location>
        <begin position="127"/>
        <end position="292"/>
    </location>
</feature>
<dbReference type="OrthoDB" id="6513042at2759"/>
<organism evidence="4 5">
    <name type="scientific">Glonium stellatum</name>
    <dbReference type="NCBI Taxonomy" id="574774"/>
    <lineage>
        <taxon>Eukaryota</taxon>
        <taxon>Fungi</taxon>
        <taxon>Dikarya</taxon>
        <taxon>Ascomycota</taxon>
        <taxon>Pezizomycotina</taxon>
        <taxon>Dothideomycetes</taxon>
        <taxon>Pleosporomycetidae</taxon>
        <taxon>Gloniales</taxon>
        <taxon>Gloniaceae</taxon>
        <taxon>Glonium</taxon>
    </lineage>
</organism>
<keyword evidence="1" id="KW-0696">RNA-directed RNA polymerase</keyword>
<keyword evidence="1" id="KW-0808">Transferase</keyword>
<dbReference type="InterPro" id="IPR012677">
    <property type="entry name" value="Nucleotide-bd_a/b_plait_sf"/>
</dbReference>
<feature type="domain" description="RDRP core" evidence="2">
    <location>
        <begin position="421"/>
        <end position="1017"/>
    </location>
</feature>
<comment type="catalytic activity">
    <reaction evidence="1">
        <text>RNA(n) + a ribonucleoside 5'-triphosphate = RNA(n+1) + diphosphate</text>
        <dbReference type="Rhea" id="RHEA:21248"/>
        <dbReference type="Rhea" id="RHEA-COMP:14527"/>
        <dbReference type="Rhea" id="RHEA-COMP:17342"/>
        <dbReference type="ChEBI" id="CHEBI:33019"/>
        <dbReference type="ChEBI" id="CHEBI:61557"/>
        <dbReference type="ChEBI" id="CHEBI:140395"/>
        <dbReference type="EC" id="2.7.7.48"/>
    </reaction>
</comment>
<evidence type="ECO:0000256" key="1">
    <source>
        <dbReference type="RuleBase" id="RU363098"/>
    </source>
</evidence>
<dbReference type="AlphaFoldDB" id="A0A8E2JZW5"/>
<dbReference type="EC" id="2.7.7.48" evidence="1"/>
<accession>A0A8E2JZW5</accession>
<evidence type="ECO:0000259" key="2">
    <source>
        <dbReference type="Pfam" id="PF05183"/>
    </source>
</evidence>
<gene>
    <name evidence="4" type="ORF">AOQ84DRAFT_416214</name>
</gene>
<dbReference type="InterPro" id="IPR035979">
    <property type="entry name" value="RBD_domain_sf"/>
</dbReference>
<dbReference type="InterPro" id="IPR007855">
    <property type="entry name" value="RDRP"/>
</dbReference>
<dbReference type="Pfam" id="PF25358">
    <property type="entry name" value="PH_fung_RdRP"/>
    <property type="match status" value="1"/>
</dbReference>
<dbReference type="GO" id="GO:0003723">
    <property type="term" value="F:RNA binding"/>
    <property type="evidence" value="ECO:0007669"/>
    <property type="project" value="UniProtKB-KW"/>
</dbReference>
<proteinExistence type="inferred from homology"/>
<dbReference type="InterPro" id="IPR057503">
    <property type="entry name" value="PH_RdRP"/>
</dbReference>
<comment type="similarity">
    <text evidence="1">Belongs to the RdRP family.</text>
</comment>
<keyword evidence="5" id="KW-1185">Reference proteome</keyword>
<keyword evidence="1" id="KW-0694">RNA-binding</keyword>
<dbReference type="InterPro" id="IPR057596">
    <property type="entry name" value="RDRP_core"/>
</dbReference>
<dbReference type="Pfam" id="PF05183">
    <property type="entry name" value="RdRP"/>
    <property type="match status" value="1"/>
</dbReference>
<dbReference type="SUPFAM" id="SSF54928">
    <property type="entry name" value="RNA-binding domain, RBD"/>
    <property type="match status" value="1"/>
</dbReference>
<reference evidence="4 5" key="1">
    <citation type="journal article" date="2016" name="Nat. Commun.">
        <title>Ectomycorrhizal ecology is imprinted in the genome of the dominant symbiotic fungus Cenococcum geophilum.</title>
        <authorList>
            <consortium name="DOE Joint Genome Institute"/>
            <person name="Peter M."/>
            <person name="Kohler A."/>
            <person name="Ohm R.A."/>
            <person name="Kuo A."/>
            <person name="Krutzmann J."/>
            <person name="Morin E."/>
            <person name="Arend M."/>
            <person name="Barry K.W."/>
            <person name="Binder M."/>
            <person name="Choi C."/>
            <person name="Clum A."/>
            <person name="Copeland A."/>
            <person name="Grisel N."/>
            <person name="Haridas S."/>
            <person name="Kipfer T."/>
            <person name="LaButti K."/>
            <person name="Lindquist E."/>
            <person name="Lipzen A."/>
            <person name="Maire R."/>
            <person name="Meier B."/>
            <person name="Mihaltcheva S."/>
            <person name="Molinier V."/>
            <person name="Murat C."/>
            <person name="Poggeler S."/>
            <person name="Quandt C.A."/>
            <person name="Sperisen C."/>
            <person name="Tritt A."/>
            <person name="Tisserant E."/>
            <person name="Crous P.W."/>
            <person name="Henrissat B."/>
            <person name="Nehls U."/>
            <person name="Egli S."/>
            <person name="Spatafora J.W."/>
            <person name="Grigoriev I.V."/>
            <person name="Martin F.M."/>
        </authorList>
    </citation>
    <scope>NUCLEOTIDE SEQUENCE [LARGE SCALE GENOMIC DNA]</scope>
    <source>
        <strain evidence="4 5">CBS 207.34</strain>
    </source>
</reference>
<dbReference type="Gene3D" id="3.30.70.330">
    <property type="match status" value="1"/>
</dbReference>
<dbReference type="GO" id="GO:0030422">
    <property type="term" value="P:siRNA processing"/>
    <property type="evidence" value="ECO:0007669"/>
    <property type="project" value="TreeGrafter"/>
</dbReference>
<protein>
    <recommendedName>
        <fullName evidence="1">RNA-dependent RNA polymerase</fullName>
        <ecNumber evidence="1">2.7.7.48</ecNumber>
    </recommendedName>
</protein>
<sequence>MEIYLHGISPSCTKKDLEAFLKPQLQRHNIHIYYLQKMKRKGCATITVADRQQAEAFLRFHGRQDSFHAAPPISPLTFQGRGLTFNRSKFPPKEIDLRAIEYEENKRIQKTQMATDKSHFTEKFARRFGTTTTDCGYWGYNDLQLVYIPEYHDNRHGELIFGKTAATMLLEPSSIFGSHCRFDVPYNAIETIVLGVYSNPTVTLTLHRAPKFYKIEDIIDSFNAFAFNTHSQRRAERVRTTSMNPDHTGIVGSCFVYQITLAEGSEISSVYQLLEKSPGMPPHISMETPNVQGPPLFRTHLDLLLEALKDTGEFASIPFSVKFQMQRLVTNGFLPPRTVILLLLHLSTLISRHGPPAVSECIRRLANSIEFAGPGASGKQFEVDRLRDSLESFLEVYHSEGSIYDLVKKHQYLTLVHHVTITPCGIYLDGPEPEVSNRVLRQYEEFADHFIRVKFADEDGDRLSYHPRTSNDEIYRERFKSVLRSGFNIVGKQYHFLGFSHSSLRNQTCWFCAPFAYHGKLIKGRDIISQLGDFKQIRSPAKCAARIGQAFSDTSGTVKICEQNLGAMKDVERNGRNFSDGCGTISSALLRRVWDDWAPSKALKPTLLQIRFQGAKGMLSLDSRLLGEKIFLRPSMLKFPGSPSWDIEMCAANFKSLPMYLNRPFIKILEDLQVPANAFLRLQRQRVEELRLMVANPPNASKLLELNRVGSASNLPSLIRLLDDIGISFQEDDFLSSVVEIAALSQLRELKYRARILLDDGVTLLGIMDETGYLKEGEIYCVTVNRKGGRRVIIRHRVIITRSPALHPGDVQLVKAVDVPPDSPLAMLNNCVVFSQHGSRDLPSQLSGGDLDGDSYNVIWDNQLIIKIVHEPADYPRVSPVDIGREVTIDDMSDFFVTFMETDQLGRISTLHQALADRHQEGTMHTDCIKLAGLASTAVDFSKTGIPIDVKQIPRYDRARPDFMAPGPRVLIEDEAAIFEEEADDDEEDAVGALDPDAEKIRYYRSNKVLGQLFRAIDERAFLEGIQGQARDYARFRTDVLKRVFEYVKNEAFLVQWEHYRLEAREIRETYEFNLENSMYSSSPNPSEPVSEVEVFGGSILGKTPGAQSKRIRECTMAMKEEFDRHVAHTVDAITTDSSGSKDDALARSIACLAVGVEEEGKYVQKVGRLKSWKYIAATLCLIELQKFSGSSLLRRIPNVASP</sequence>
<evidence type="ECO:0000313" key="5">
    <source>
        <dbReference type="Proteomes" id="UP000250140"/>
    </source>
</evidence>
<dbReference type="Proteomes" id="UP000250140">
    <property type="component" value="Unassembled WGS sequence"/>
</dbReference>
<dbReference type="PANTHER" id="PTHR23079">
    <property type="entry name" value="RNA-DEPENDENT RNA POLYMERASE"/>
    <property type="match status" value="1"/>
</dbReference>
<dbReference type="EMBL" id="KV748480">
    <property type="protein sequence ID" value="OCL15167.1"/>
    <property type="molecule type" value="Genomic_DNA"/>
</dbReference>
<evidence type="ECO:0000259" key="3">
    <source>
        <dbReference type="Pfam" id="PF25358"/>
    </source>
</evidence>
<name>A0A8E2JZW5_9PEZI</name>
<dbReference type="PANTHER" id="PTHR23079:SF17">
    <property type="entry name" value="RNA-DEPENDENT RNA POLYMERASE"/>
    <property type="match status" value="1"/>
</dbReference>